<evidence type="ECO:0000313" key="3">
    <source>
        <dbReference type="EMBL" id="KAB1146865.1"/>
    </source>
</evidence>
<keyword evidence="2" id="KW-1133">Transmembrane helix</keyword>
<feature type="transmembrane region" description="Helical" evidence="2">
    <location>
        <begin position="24"/>
        <end position="45"/>
    </location>
</feature>
<evidence type="ECO:0000256" key="2">
    <source>
        <dbReference type="SAM" id="Phobius"/>
    </source>
</evidence>
<accession>A0A6H9V1R9</accession>
<sequence>MDEPRQSSPGAGAGFRRLVPPPALCGFLLLLALMFTVSYVVGAAAGPVAPGMHGDIGDSGGSGGADSDDMGTMDADDMDAGDTGGPLGAGH</sequence>
<organism evidence="3 4">
    <name type="scientific">Streptomyces luteolifulvus</name>
    <dbReference type="NCBI Taxonomy" id="2615112"/>
    <lineage>
        <taxon>Bacteria</taxon>
        <taxon>Bacillati</taxon>
        <taxon>Actinomycetota</taxon>
        <taxon>Actinomycetes</taxon>
        <taxon>Kitasatosporales</taxon>
        <taxon>Streptomycetaceae</taxon>
        <taxon>Streptomyces</taxon>
    </lineage>
</organism>
<feature type="compositionally biased region" description="Acidic residues" evidence="1">
    <location>
        <begin position="66"/>
        <end position="80"/>
    </location>
</feature>
<dbReference type="AlphaFoldDB" id="A0A6H9V1R9"/>
<evidence type="ECO:0000313" key="4">
    <source>
        <dbReference type="Proteomes" id="UP000442707"/>
    </source>
</evidence>
<proteinExistence type="predicted"/>
<reference evidence="3 4" key="1">
    <citation type="submission" date="2019-09" db="EMBL/GenBank/DDBJ databases">
        <title>Screening of Novel Bioactive Compounds from Soil-Associated.</title>
        <authorList>
            <person name="Zhao S."/>
        </authorList>
    </citation>
    <scope>NUCLEOTIDE SEQUENCE [LARGE SCALE GENOMIC DNA]</scope>
    <source>
        <strain evidence="3 4">HIT-DPA4</strain>
    </source>
</reference>
<dbReference type="Proteomes" id="UP000442707">
    <property type="component" value="Unassembled WGS sequence"/>
</dbReference>
<name>A0A6H9V1R9_9ACTN</name>
<evidence type="ECO:0000256" key="1">
    <source>
        <dbReference type="SAM" id="MobiDB-lite"/>
    </source>
</evidence>
<evidence type="ECO:0008006" key="5">
    <source>
        <dbReference type="Google" id="ProtNLM"/>
    </source>
</evidence>
<protein>
    <recommendedName>
        <fullName evidence="5">Secreted protein</fullName>
    </recommendedName>
</protein>
<keyword evidence="4" id="KW-1185">Reference proteome</keyword>
<keyword evidence="2" id="KW-0472">Membrane</keyword>
<feature type="region of interest" description="Disordered" evidence="1">
    <location>
        <begin position="50"/>
        <end position="91"/>
    </location>
</feature>
<keyword evidence="2" id="KW-0812">Transmembrane</keyword>
<dbReference type="EMBL" id="VZRB01000008">
    <property type="protein sequence ID" value="KAB1146865.1"/>
    <property type="molecule type" value="Genomic_DNA"/>
</dbReference>
<gene>
    <name evidence="3" type="ORF">F7R91_14925</name>
</gene>
<feature type="compositionally biased region" description="Gly residues" evidence="1">
    <location>
        <begin position="82"/>
        <end position="91"/>
    </location>
</feature>
<comment type="caution">
    <text evidence="3">The sequence shown here is derived from an EMBL/GenBank/DDBJ whole genome shotgun (WGS) entry which is preliminary data.</text>
</comment>
<dbReference type="RefSeq" id="WP_150948696.1">
    <property type="nucleotide sequence ID" value="NZ_VZRB01000008.1"/>
</dbReference>